<comment type="caution">
    <text evidence="3">The sequence shown here is derived from an EMBL/GenBank/DDBJ whole genome shotgun (WGS) entry which is preliminary data.</text>
</comment>
<keyword evidence="2" id="KW-0732">Signal</keyword>
<accession>A0AA38VU82</accession>
<feature type="chain" id="PRO_5041276082" evidence="2">
    <location>
        <begin position="18"/>
        <end position="541"/>
    </location>
</feature>
<protein>
    <submittedName>
        <fullName evidence="3">Uncharacterized protein</fullName>
    </submittedName>
</protein>
<sequence length="541" mass="55332">MVSPIIAASLLASLVCASVLPLDDAQVLYGARSKSTRDPLSPRGIERRSDHSKTFDLGWQVQDQALFSANWTGGTGYIPIGGPVPIEASATESFSLSVECNDCRTFGSILADFNDDAGLNMSLTFNNVGVHMDFGVFANQKGTFTIGLGRFFGKKPAGQSVNQIFNATVGIGIDLVLSFSGDVKATGGFQIAIPDKERIGLVLDLPDQNDLLAGNVNITAGLDLVPEINFAVLPIQFNHASANITAAIVLRAEAGIGLQKTPLTQNIDFSAIASATLTLAEVTFGTVLTDGRDGACKQALFIDVDSSAAAEAVVGGELAGHEFEHGPDVSTVFLSAGTTTCLDQRRTDIRPPTTTTTPSSKPPPALPGCPTSALVTATRNVTKTFSLTSCLVSAINCPASLTQVIVVTDIQPTTTISCPPSFNITAPTTTVAPVAFYTAGSITLPPLASPIVTSIAPALLANVTAPVNATVAGVAVTVPVLTTPPPPPPPPEATATAIVNVGGKNGSGTSTVATGGATGMGSVGSALLRLVGVLVVVVVML</sequence>
<reference evidence="3" key="1">
    <citation type="submission" date="2022-07" db="EMBL/GenBank/DDBJ databases">
        <title>Fungi with potential for degradation of polypropylene.</title>
        <authorList>
            <person name="Gostincar C."/>
        </authorList>
    </citation>
    <scope>NUCLEOTIDE SEQUENCE</scope>
    <source>
        <strain evidence="3">EXF-13287</strain>
    </source>
</reference>
<dbReference type="EMBL" id="JANBVN010000089">
    <property type="protein sequence ID" value="KAJ9145559.1"/>
    <property type="molecule type" value="Genomic_DNA"/>
</dbReference>
<name>A0AA38VU82_9PEZI</name>
<feature type="region of interest" description="Disordered" evidence="1">
    <location>
        <begin position="346"/>
        <end position="367"/>
    </location>
</feature>
<proteinExistence type="predicted"/>
<feature type="signal peptide" evidence="2">
    <location>
        <begin position="1"/>
        <end position="17"/>
    </location>
</feature>
<evidence type="ECO:0000313" key="3">
    <source>
        <dbReference type="EMBL" id="KAJ9145559.1"/>
    </source>
</evidence>
<dbReference type="AlphaFoldDB" id="A0AA38VU82"/>
<organism evidence="3 4">
    <name type="scientific">Coniochaeta hoffmannii</name>
    <dbReference type="NCBI Taxonomy" id="91930"/>
    <lineage>
        <taxon>Eukaryota</taxon>
        <taxon>Fungi</taxon>
        <taxon>Dikarya</taxon>
        <taxon>Ascomycota</taxon>
        <taxon>Pezizomycotina</taxon>
        <taxon>Sordariomycetes</taxon>
        <taxon>Sordariomycetidae</taxon>
        <taxon>Coniochaetales</taxon>
        <taxon>Coniochaetaceae</taxon>
        <taxon>Coniochaeta</taxon>
    </lineage>
</organism>
<evidence type="ECO:0000256" key="2">
    <source>
        <dbReference type="SAM" id="SignalP"/>
    </source>
</evidence>
<gene>
    <name evidence="3" type="ORF">NKR19_g6046</name>
</gene>
<evidence type="ECO:0000256" key="1">
    <source>
        <dbReference type="SAM" id="MobiDB-lite"/>
    </source>
</evidence>
<dbReference type="Proteomes" id="UP001174691">
    <property type="component" value="Unassembled WGS sequence"/>
</dbReference>
<keyword evidence="4" id="KW-1185">Reference proteome</keyword>
<evidence type="ECO:0000313" key="4">
    <source>
        <dbReference type="Proteomes" id="UP001174691"/>
    </source>
</evidence>